<dbReference type="EMBL" id="CAIIXF020000004">
    <property type="protein sequence ID" value="CAH1782327.1"/>
    <property type="molecule type" value="Genomic_DNA"/>
</dbReference>
<feature type="region of interest" description="Disordered" evidence="1">
    <location>
        <begin position="1"/>
        <end position="55"/>
    </location>
</feature>
<keyword evidence="3" id="KW-1185">Reference proteome</keyword>
<protein>
    <submittedName>
        <fullName evidence="2">Uncharacterized protein</fullName>
    </submittedName>
</protein>
<feature type="non-terminal residue" evidence="2">
    <location>
        <position position="1"/>
    </location>
</feature>
<proteinExistence type="predicted"/>
<sequence>NEVLDMIDRTDEPEATTEKQTTNEPVPVEQRTDTQTHEQTAELTNKQGQNTTTRKVQLDRTDLMHSYTYTVDTFDRTTGNSTRRTVTEVHARHHNDCDMKPYCGSSIGAFLEATYVSKA</sequence>
<feature type="compositionally biased region" description="Basic and acidic residues" evidence="1">
    <location>
        <begin position="30"/>
        <end position="40"/>
    </location>
</feature>
<feature type="compositionally biased region" description="Basic and acidic residues" evidence="1">
    <location>
        <begin position="1"/>
        <end position="12"/>
    </location>
</feature>
<feature type="compositionally biased region" description="Polar residues" evidence="1">
    <location>
        <begin position="41"/>
        <end position="55"/>
    </location>
</feature>
<evidence type="ECO:0000313" key="2">
    <source>
        <dbReference type="EMBL" id="CAH1782327.1"/>
    </source>
</evidence>
<evidence type="ECO:0000256" key="1">
    <source>
        <dbReference type="SAM" id="MobiDB-lite"/>
    </source>
</evidence>
<comment type="caution">
    <text evidence="2">The sequence shown here is derived from an EMBL/GenBank/DDBJ whole genome shotgun (WGS) entry which is preliminary data.</text>
</comment>
<organism evidence="2 3">
    <name type="scientific">Owenia fusiformis</name>
    <name type="common">Polychaete worm</name>
    <dbReference type="NCBI Taxonomy" id="6347"/>
    <lineage>
        <taxon>Eukaryota</taxon>
        <taxon>Metazoa</taxon>
        <taxon>Spiralia</taxon>
        <taxon>Lophotrochozoa</taxon>
        <taxon>Annelida</taxon>
        <taxon>Polychaeta</taxon>
        <taxon>Sedentaria</taxon>
        <taxon>Canalipalpata</taxon>
        <taxon>Sabellida</taxon>
        <taxon>Oweniida</taxon>
        <taxon>Oweniidae</taxon>
        <taxon>Owenia</taxon>
    </lineage>
</organism>
<reference evidence="2" key="1">
    <citation type="submission" date="2022-03" db="EMBL/GenBank/DDBJ databases">
        <authorList>
            <person name="Martin C."/>
        </authorList>
    </citation>
    <scope>NUCLEOTIDE SEQUENCE</scope>
</reference>
<name>A0A8J1YB52_OWEFU</name>
<evidence type="ECO:0000313" key="3">
    <source>
        <dbReference type="Proteomes" id="UP000749559"/>
    </source>
</evidence>
<accession>A0A8J1YB52</accession>
<dbReference type="AlphaFoldDB" id="A0A8J1YB52"/>
<gene>
    <name evidence="2" type="ORF">OFUS_LOCUS8787</name>
</gene>
<dbReference type="Proteomes" id="UP000749559">
    <property type="component" value="Unassembled WGS sequence"/>
</dbReference>